<name>A0ABP8UPS4_9ACTN</name>
<proteinExistence type="predicted"/>
<protein>
    <recommendedName>
        <fullName evidence="3">Nucleotidyltransferase</fullName>
    </recommendedName>
</protein>
<evidence type="ECO:0000313" key="1">
    <source>
        <dbReference type="EMBL" id="GAA4635741.1"/>
    </source>
</evidence>
<accession>A0ABP8UPS4</accession>
<sequence length="133" mass="14661">MDIFAEVKRLDLPLGQYVVFGSGPLMAHGIRDTADVDLFVTPSLYRTLKADGWAEKELAGPNGGLYLVRGVYEAYDTWPCGDYDPTPEAIIAAADFIQGVPFAPLAEVLKWKRAFGRPKDVADVELIEHHLQA</sequence>
<comment type="caution">
    <text evidence="1">The sequence shown here is derived from an EMBL/GenBank/DDBJ whole genome shotgun (WGS) entry which is preliminary data.</text>
</comment>
<dbReference type="Proteomes" id="UP001501442">
    <property type="component" value="Unassembled WGS sequence"/>
</dbReference>
<dbReference type="RefSeq" id="WP_345438691.1">
    <property type="nucleotide sequence ID" value="NZ_BAABHK010000016.1"/>
</dbReference>
<evidence type="ECO:0008006" key="3">
    <source>
        <dbReference type="Google" id="ProtNLM"/>
    </source>
</evidence>
<evidence type="ECO:0000313" key="2">
    <source>
        <dbReference type="Proteomes" id="UP001501442"/>
    </source>
</evidence>
<organism evidence="1 2">
    <name type="scientific">Actinoallomurus vinaceus</name>
    <dbReference type="NCBI Taxonomy" id="1080074"/>
    <lineage>
        <taxon>Bacteria</taxon>
        <taxon>Bacillati</taxon>
        <taxon>Actinomycetota</taxon>
        <taxon>Actinomycetes</taxon>
        <taxon>Streptosporangiales</taxon>
        <taxon>Thermomonosporaceae</taxon>
        <taxon>Actinoallomurus</taxon>
    </lineage>
</organism>
<reference evidence="2" key="1">
    <citation type="journal article" date="2019" name="Int. J. Syst. Evol. Microbiol.">
        <title>The Global Catalogue of Microorganisms (GCM) 10K type strain sequencing project: providing services to taxonomists for standard genome sequencing and annotation.</title>
        <authorList>
            <consortium name="The Broad Institute Genomics Platform"/>
            <consortium name="The Broad Institute Genome Sequencing Center for Infectious Disease"/>
            <person name="Wu L."/>
            <person name="Ma J."/>
        </authorList>
    </citation>
    <scope>NUCLEOTIDE SEQUENCE [LARGE SCALE GENOMIC DNA]</scope>
    <source>
        <strain evidence="2">JCM 17939</strain>
    </source>
</reference>
<dbReference type="EMBL" id="BAABHK010000016">
    <property type="protein sequence ID" value="GAA4635741.1"/>
    <property type="molecule type" value="Genomic_DNA"/>
</dbReference>
<gene>
    <name evidence="1" type="ORF">GCM10023196_082410</name>
</gene>
<keyword evidence="2" id="KW-1185">Reference proteome</keyword>